<protein>
    <submittedName>
        <fullName evidence="2">Uncharacterized protein</fullName>
    </submittedName>
</protein>
<evidence type="ECO:0000313" key="2">
    <source>
        <dbReference type="WBParaSite" id="ES5_v2.g11372.t1"/>
    </source>
</evidence>
<dbReference type="Proteomes" id="UP000887579">
    <property type="component" value="Unplaced"/>
</dbReference>
<reference evidence="2" key="1">
    <citation type="submission" date="2022-11" db="UniProtKB">
        <authorList>
            <consortium name="WormBaseParasite"/>
        </authorList>
    </citation>
    <scope>IDENTIFICATION</scope>
</reference>
<evidence type="ECO:0000313" key="1">
    <source>
        <dbReference type="Proteomes" id="UP000887579"/>
    </source>
</evidence>
<accession>A0AC34F2W5</accession>
<dbReference type="WBParaSite" id="ES5_v2.g11372.t1">
    <property type="protein sequence ID" value="ES5_v2.g11372.t1"/>
    <property type="gene ID" value="ES5_v2.g11372"/>
</dbReference>
<sequence>MVIKRRSLSNVSTLSVHDKINRYHALTDLSPDDSECLPPPIIDAPPKKQRTFLKNFKKANVFNFIRKRAKTDLKSVESITNLSEIDRMSKDFSDSRPLSDPGTGNIRIFKSVTFNDPKYLVFASFSFANGQISSKTKTFSRKELVKLSKYIYRCILYSSEGLSGGCEWEMIGCSENLILSDDLDLQFSFVTPFEIRYDYEADTTLRFELQQSRLILDKYSTYSENQNLSIDKVRRIPKMSDNNNNFTTIAFASCELNKLANRGFFKAEMNMKHKQMNSVCSIYLGAEPATVMEKSQGSLSFDLQVILKQYLNNTSEQLFNTYTPYRLMISRFFKSANAFISIYKSREFSLTFSNSNFKAELNDIELHQYHFLKFDSMFRIAIIEANTEKWRCCESIRDSSLSSSRPTSKTDQDLNNNIDNSEENDGEDVGTIIANGHTQAYLMSILQPNKRILVREIYPDREVITEYQQ</sequence>
<proteinExistence type="predicted"/>
<name>A0AC34F2W5_9BILA</name>
<organism evidence="1 2">
    <name type="scientific">Panagrolaimus sp. ES5</name>
    <dbReference type="NCBI Taxonomy" id="591445"/>
    <lineage>
        <taxon>Eukaryota</taxon>
        <taxon>Metazoa</taxon>
        <taxon>Ecdysozoa</taxon>
        <taxon>Nematoda</taxon>
        <taxon>Chromadorea</taxon>
        <taxon>Rhabditida</taxon>
        <taxon>Tylenchina</taxon>
        <taxon>Panagrolaimomorpha</taxon>
        <taxon>Panagrolaimoidea</taxon>
        <taxon>Panagrolaimidae</taxon>
        <taxon>Panagrolaimus</taxon>
    </lineage>
</organism>